<evidence type="ECO:0000313" key="2">
    <source>
        <dbReference type="EMBL" id="RNI22263.1"/>
    </source>
</evidence>
<dbReference type="InterPro" id="IPR025443">
    <property type="entry name" value="DUF4307"/>
</dbReference>
<proteinExistence type="predicted"/>
<accession>A0A3M9MBN1</accession>
<keyword evidence="3" id="KW-1185">Reference proteome</keyword>
<keyword evidence="1" id="KW-1133">Transmembrane helix</keyword>
<comment type="caution">
    <text evidence="2">The sequence shown here is derived from an EMBL/GenBank/DDBJ whole genome shotgun (WGS) entry which is preliminary data.</text>
</comment>
<dbReference type="Pfam" id="PF14155">
    <property type="entry name" value="DUF4307"/>
    <property type="match status" value="1"/>
</dbReference>
<feature type="transmembrane region" description="Helical" evidence="1">
    <location>
        <begin position="12"/>
        <end position="33"/>
    </location>
</feature>
<organism evidence="2 3">
    <name type="scientific">Flexivirga caeni</name>
    <dbReference type="NCBI Taxonomy" id="2294115"/>
    <lineage>
        <taxon>Bacteria</taxon>
        <taxon>Bacillati</taxon>
        <taxon>Actinomycetota</taxon>
        <taxon>Actinomycetes</taxon>
        <taxon>Micrococcales</taxon>
        <taxon>Dermacoccaceae</taxon>
        <taxon>Flexivirga</taxon>
    </lineage>
</organism>
<dbReference type="AlphaFoldDB" id="A0A3M9MBN1"/>
<keyword evidence="1" id="KW-0472">Membrane</keyword>
<dbReference type="OrthoDB" id="5147470at2"/>
<evidence type="ECO:0000256" key="1">
    <source>
        <dbReference type="SAM" id="Phobius"/>
    </source>
</evidence>
<name>A0A3M9MBN1_9MICO</name>
<evidence type="ECO:0000313" key="3">
    <source>
        <dbReference type="Proteomes" id="UP000271678"/>
    </source>
</evidence>
<reference evidence="2 3" key="1">
    <citation type="submission" date="2018-11" db="EMBL/GenBank/DDBJ databases">
        <title>Draft genome of Simplicispira Flexivirga sp. BO-16.</title>
        <authorList>
            <person name="Im W.T."/>
        </authorList>
    </citation>
    <scope>NUCLEOTIDE SEQUENCE [LARGE SCALE GENOMIC DNA]</scope>
    <source>
        <strain evidence="2 3">BO-16</strain>
    </source>
</reference>
<keyword evidence="1" id="KW-0812">Transmembrane</keyword>
<protein>
    <submittedName>
        <fullName evidence="2">DUF4307 domain-containing protein</fullName>
    </submittedName>
</protein>
<dbReference type="EMBL" id="RJJQ01000008">
    <property type="protein sequence ID" value="RNI22263.1"/>
    <property type="molecule type" value="Genomic_DNA"/>
</dbReference>
<gene>
    <name evidence="2" type="ORF">EFY87_09845</name>
</gene>
<sequence>MAMPQLTPEQRKWWIIGIIGVLAATGIATWWGISATRGVSWDNGPFTVKDSRSVEVTFFVTNQDGKPVTCTLEAQDITHNRVGVLTVNLPASNHLTTSYTRTIPTVSKAVTGIVDSCAYR</sequence>
<dbReference type="RefSeq" id="WP_123271302.1">
    <property type="nucleotide sequence ID" value="NZ_RJJQ01000008.1"/>
</dbReference>
<dbReference type="Proteomes" id="UP000271678">
    <property type="component" value="Unassembled WGS sequence"/>
</dbReference>